<dbReference type="SUPFAM" id="SSF52540">
    <property type="entry name" value="P-loop containing nucleoside triphosphate hydrolases"/>
    <property type="match status" value="1"/>
</dbReference>
<dbReference type="Gene3D" id="1.10.8.730">
    <property type="match status" value="1"/>
</dbReference>
<dbReference type="InterPro" id="IPR053155">
    <property type="entry name" value="F-pilin_assembly_TraC"/>
</dbReference>
<dbReference type="PANTHER" id="PTHR38467:SF1">
    <property type="entry name" value="CONJUGATIVE TRANSFER: ASSEMBLY"/>
    <property type="match status" value="1"/>
</dbReference>
<dbReference type="Pfam" id="PF19044">
    <property type="entry name" value="P-loop_TraG"/>
    <property type="match status" value="1"/>
</dbReference>
<accession>A0A2G1VA38</accession>
<dbReference type="RefSeq" id="WP_099619985.1">
    <property type="nucleotide sequence ID" value="NZ_KZ319345.1"/>
</dbReference>
<organism evidence="2 3">
    <name type="scientific">Marinobacter guineae</name>
    <dbReference type="NCBI Taxonomy" id="432303"/>
    <lineage>
        <taxon>Bacteria</taxon>
        <taxon>Pseudomonadati</taxon>
        <taxon>Pseudomonadota</taxon>
        <taxon>Gammaproteobacteria</taxon>
        <taxon>Pseudomonadales</taxon>
        <taxon>Marinobacteraceae</taxon>
        <taxon>Marinobacter</taxon>
    </lineage>
</organism>
<feature type="domain" description="TraG P-loop" evidence="1">
    <location>
        <begin position="447"/>
        <end position="782"/>
    </location>
</feature>
<sequence>MTAEEKVGPLSRIWSLIVGDNGGITHRDLEQELRRNKFSDFLPWVSFDEELGAFQTLDNRYGYLFEICPLTFLGGRDLKQLETFLSVTYPKRTQIQIMLAPDHNVNGILQAYSRNKQRRTPLLQKSIEQYTSFLKAGTKGMRCYHGIPVRNWRAFVCIKTVKPLSSEVLSIAEETLQAAHLAPARMGANHLVAWARQFFNDADADPNGNVDSRLPLRKQIINAETKIEFSGGEKPFRLGKRFGRVITPKVNAKSIDTFTTNTLTGGVMGAPDDPDQITTPFIFSLNIVFEDIKTSLHQKASATMAQKGTGSFAKAIQKRTEEFSWALDKLESERFMTIIPSLVILGDTEAECIDSVSRARRLWESKDFVMQEESVLEKPMLIASLPFGLYDIDKNIGLLDRHFYAPLSAVARFMPIQGDFRGSSDPALLYVGRKGQLVGMDVFDKRAPNHNFLIAAGSGAGKSYTLNDLCKNYYAAGSLVRVTDIGYSLQKQCDMVGGRFMDFGKERITINPFNTNSKDEDDRNADLMTTANILAEMAYSASRQALHETEWTLIKEAVRWTADRGDIVNGIDAVQHYLKSYPKLASDQGEPLPSAVSKAHELSFNLHDFTTKGVYGRFFNGAGGFDISNDGFVVLELEKLSGQAELFNVVIMQVMNSVTQDLYLSDRSEQRFVLFEEAWRYFSDSRGEENNRLGNLIEEGYRRARKYSGAFGIVTQSPLDLRKFGPVGQVIKNNAAFKFYLECEDYAKAVDEGVLDYEGLAVDLLTSVKANKPKYSEIFFDTPFGRGIGRLSVDPWNHWIATSDGKEVAKYNALIAQGMTPAQAVSKLSGVPL</sequence>
<dbReference type="InterPro" id="IPR025955">
    <property type="entry name" value="TraC/Conjuga_ATPase"/>
</dbReference>
<reference evidence="2 3" key="1">
    <citation type="submission" date="2017-09" db="EMBL/GenBank/DDBJ databases">
        <title>The draft genome sequences of Marinobacter guineae M3B.</title>
        <authorList>
            <person name="Cao J."/>
        </authorList>
    </citation>
    <scope>NUCLEOTIDE SEQUENCE [LARGE SCALE GENOMIC DNA]</scope>
    <source>
        <strain evidence="2 3">M3B</strain>
    </source>
</reference>
<keyword evidence="3" id="KW-1185">Reference proteome</keyword>
<dbReference type="InterPro" id="IPR027417">
    <property type="entry name" value="P-loop_NTPase"/>
</dbReference>
<name>A0A2G1VA38_9GAMM</name>
<evidence type="ECO:0000313" key="3">
    <source>
        <dbReference type="Proteomes" id="UP000229044"/>
    </source>
</evidence>
<protein>
    <submittedName>
        <fullName evidence="2">Conjugal transfer protein</fullName>
    </submittedName>
</protein>
<gene>
    <name evidence="2" type="ORF">CLH62_20190</name>
</gene>
<dbReference type="Proteomes" id="UP000229044">
    <property type="component" value="Unassembled WGS sequence"/>
</dbReference>
<dbReference type="OrthoDB" id="9816422at2"/>
<evidence type="ECO:0000259" key="1">
    <source>
        <dbReference type="Pfam" id="PF19044"/>
    </source>
</evidence>
<dbReference type="InterPro" id="IPR043964">
    <property type="entry name" value="P-loop_TraG"/>
</dbReference>
<dbReference type="EMBL" id="NTFI01000013">
    <property type="protein sequence ID" value="PHQ23604.1"/>
    <property type="molecule type" value="Genomic_DNA"/>
</dbReference>
<proteinExistence type="predicted"/>
<dbReference type="PANTHER" id="PTHR38467">
    <property type="match status" value="1"/>
</dbReference>
<evidence type="ECO:0000313" key="2">
    <source>
        <dbReference type="EMBL" id="PHQ23604.1"/>
    </source>
</evidence>
<dbReference type="Gene3D" id="3.40.50.300">
    <property type="entry name" value="P-loop containing nucleotide triphosphate hydrolases"/>
    <property type="match status" value="1"/>
</dbReference>
<comment type="caution">
    <text evidence="2">The sequence shown here is derived from an EMBL/GenBank/DDBJ whole genome shotgun (WGS) entry which is preliminary data.</text>
</comment>
<dbReference type="AlphaFoldDB" id="A0A2G1VA38"/>
<dbReference type="Pfam" id="PF11130">
    <property type="entry name" value="TraC_F_IV"/>
    <property type="match status" value="1"/>
</dbReference>